<dbReference type="InterPro" id="IPR032812">
    <property type="entry name" value="SbsA_Ig"/>
</dbReference>
<reference evidence="4 5" key="1">
    <citation type="submission" date="2018-03" db="EMBL/GenBank/DDBJ databases">
        <title>Aquarubrobacter algicola gen. nov., sp. nov., a novel actinobacterium isolated from shallow eutrophic lake during the end of cyanobacterial harmful algal blooms.</title>
        <authorList>
            <person name="Chun S.J."/>
        </authorList>
    </citation>
    <scope>NUCLEOTIDE SEQUENCE [LARGE SCALE GENOMIC DNA]</scope>
    <source>
        <strain evidence="4 5">Seoho-28</strain>
    </source>
</reference>
<keyword evidence="5" id="KW-1185">Reference proteome</keyword>
<evidence type="ECO:0000259" key="3">
    <source>
        <dbReference type="Pfam" id="PF13205"/>
    </source>
</evidence>
<evidence type="ECO:0000313" key="5">
    <source>
        <dbReference type="Proteomes" id="UP000240739"/>
    </source>
</evidence>
<feature type="signal peptide" evidence="2">
    <location>
        <begin position="1"/>
        <end position="21"/>
    </location>
</feature>
<dbReference type="EMBL" id="PYYB01000003">
    <property type="protein sequence ID" value="PTL55545.1"/>
    <property type="molecule type" value="Genomic_DNA"/>
</dbReference>
<dbReference type="RefSeq" id="WP_107570588.1">
    <property type="nucleotide sequence ID" value="NZ_PYYB01000003.1"/>
</dbReference>
<name>A0A2T4UDJ3_9ACTN</name>
<sequence>MRLSSPVLALAVLLTGVLALAAAPRPAAASGVTTHAFMAEAAIPFVRTPALRQLLEAHRDELLSGAHYPDGGYGSSSLPGGDYGEVSHWERFVRAYVRRLGARTDCAPLAAPAGPCAAQVAHLLGTAAHGIGDERWDWLFEPKLADFGESPVHPGYAALSATGLPGAGELAALPPGQFINTPEFALDNIGLVEHGRLRRVPRYAPPVDDLLAVYRALGRDDVTADGIRSGHAIITAAALAERAGTAAEYPRVKVTMPTAAAQYVEGSGGVLDVARAAAGYYEAVWTTLTTGTSPAPQVVGVHPQPGETGVPTAWHPVRAAPGPSGGGAENRILASISTALQEGTVDAGSFRLLGPGGRPVPQEPGFPKAGPYGYGDGAHTFLAWPAADLAPCTTYTAEVTTRLRDHAGGRLRAPYRWSFTTRAAPGATCPPGPPTTGPQLTQDAIAPDGHAHGVPATATVAIRRLARTPGRGDVLRLTLSCIGPGDCRGRTGLLARAGARSFSLGARPHRIRELRTQVLSFRLPPAARAALRRRGRLAVDVRILQRGAASGQASTTTRRFVLRQARPRR</sequence>
<organism evidence="4 5">
    <name type="scientific">Paraconexibacter algicola</name>
    <dbReference type="NCBI Taxonomy" id="2133960"/>
    <lineage>
        <taxon>Bacteria</taxon>
        <taxon>Bacillati</taxon>
        <taxon>Actinomycetota</taxon>
        <taxon>Thermoleophilia</taxon>
        <taxon>Solirubrobacterales</taxon>
        <taxon>Paraconexibacteraceae</taxon>
        <taxon>Paraconexibacter</taxon>
    </lineage>
</organism>
<feature type="domain" description="SbsA Ig-like" evidence="3">
    <location>
        <begin position="295"/>
        <end position="421"/>
    </location>
</feature>
<accession>A0A2T4UDJ3</accession>
<proteinExistence type="predicted"/>
<dbReference type="Proteomes" id="UP000240739">
    <property type="component" value="Unassembled WGS sequence"/>
</dbReference>
<protein>
    <recommendedName>
        <fullName evidence="3">SbsA Ig-like domain-containing protein</fullName>
    </recommendedName>
</protein>
<gene>
    <name evidence="4" type="ORF">C7Y72_18030</name>
</gene>
<evidence type="ECO:0000256" key="2">
    <source>
        <dbReference type="SAM" id="SignalP"/>
    </source>
</evidence>
<dbReference type="AlphaFoldDB" id="A0A2T4UDJ3"/>
<keyword evidence="1 2" id="KW-0732">Signal</keyword>
<evidence type="ECO:0000256" key="1">
    <source>
        <dbReference type="ARBA" id="ARBA00022729"/>
    </source>
</evidence>
<dbReference type="Pfam" id="PF13205">
    <property type="entry name" value="Big_5"/>
    <property type="match status" value="1"/>
</dbReference>
<comment type="caution">
    <text evidence="4">The sequence shown here is derived from an EMBL/GenBank/DDBJ whole genome shotgun (WGS) entry which is preliminary data.</text>
</comment>
<evidence type="ECO:0000313" key="4">
    <source>
        <dbReference type="EMBL" id="PTL55545.1"/>
    </source>
</evidence>
<feature type="chain" id="PRO_5038858872" description="SbsA Ig-like domain-containing protein" evidence="2">
    <location>
        <begin position="22"/>
        <end position="569"/>
    </location>
</feature>
<dbReference type="OrthoDB" id="7053468at2"/>